<sequence length="233" mass="25377">MIFGKLFLIFPMVFVAFSAVMDLLVLINQNYHSVALKNIHFIKLNTSNLLDTSNTTALSQTLGTLVTGGIADTLEQYLSIGGSELATLEEQLQTAMGLPAWYSIDNTTVSITLPSKVQTGMKFVKNAMYAMKAMYVLAILFFVLTILSVLIACVPFFGPLFYSVFSFFGTLFMLVASIIAAAMFRIIAQLIRKEISPLNMPVALGSRVYAYSFLSVASGVVAIILFGITGMCP</sequence>
<dbReference type="STRING" id="402676.B6K7B2"/>
<dbReference type="HOGENOM" id="CLU_1190478_0_0_1"/>
<organism evidence="2 4">
    <name type="scientific">Schizosaccharomyces japonicus (strain yFS275 / FY16936)</name>
    <name type="common">Fission yeast</name>
    <dbReference type="NCBI Taxonomy" id="402676"/>
    <lineage>
        <taxon>Eukaryota</taxon>
        <taxon>Fungi</taxon>
        <taxon>Dikarya</taxon>
        <taxon>Ascomycota</taxon>
        <taxon>Taphrinomycotina</taxon>
        <taxon>Schizosaccharomycetes</taxon>
        <taxon>Schizosaccharomycetales</taxon>
        <taxon>Schizosaccharomycetaceae</taxon>
        <taxon>Schizosaccharomyces</taxon>
    </lineage>
</organism>
<protein>
    <submittedName>
        <fullName evidence="2">SUR7 family protein</fullName>
    </submittedName>
</protein>
<feature type="transmembrane region" description="Helical" evidence="1">
    <location>
        <begin position="135"/>
        <end position="158"/>
    </location>
</feature>
<reference evidence="2 4" key="1">
    <citation type="journal article" date="2011" name="Science">
        <title>Comparative functional genomics of the fission yeasts.</title>
        <authorList>
            <person name="Rhind N."/>
            <person name="Chen Z."/>
            <person name="Yassour M."/>
            <person name="Thompson D.A."/>
            <person name="Haas B.J."/>
            <person name="Habib N."/>
            <person name="Wapinski I."/>
            <person name="Roy S."/>
            <person name="Lin M.F."/>
            <person name="Heiman D.I."/>
            <person name="Young S.K."/>
            <person name="Furuya K."/>
            <person name="Guo Y."/>
            <person name="Pidoux A."/>
            <person name="Chen H.M."/>
            <person name="Robbertse B."/>
            <person name="Goldberg J.M."/>
            <person name="Aoki K."/>
            <person name="Bayne E.H."/>
            <person name="Berlin A.M."/>
            <person name="Desjardins C.A."/>
            <person name="Dobbs E."/>
            <person name="Dukaj L."/>
            <person name="Fan L."/>
            <person name="FitzGerald M.G."/>
            <person name="French C."/>
            <person name="Gujja S."/>
            <person name="Hansen K."/>
            <person name="Keifenheim D."/>
            <person name="Levin J.Z."/>
            <person name="Mosher R.A."/>
            <person name="Mueller C.A."/>
            <person name="Pfiffner J."/>
            <person name="Priest M."/>
            <person name="Russ C."/>
            <person name="Smialowska A."/>
            <person name="Swoboda P."/>
            <person name="Sykes S.M."/>
            <person name="Vaughn M."/>
            <person name="Vengrova S."/>
            <person name="Yoder R."/>
            <person name="Zeng Q."/>
            <person name="Allshire R."/>
            <person name="Baulcombe D."/>
            <person name="Birren B.W."/>
            <person name="Brown W."/>
            <person name="Ekwall K."/>
            <person name="Kellis M."/>
            <person name="Leatherwood J."/>
            <person name="Levin H."/>
            <person name="Margalit H."/>
            <person name="Martienssen R."/>
            <person name="Nieduszynski C.A."/>
            <person name="Spatafora J.W."/>
            <person name="Friedman N."/>
            <person name="Dalgaard J.Z."/>
            <person name="Baumann P."/>
            <person name="Niki H."/>
            <person name="Regev A."/>
            <person name="Nusbaum C."/>
        </authorList>
    </citation>
    <scope>NUCLEOTIDE SEQUENCE [LARGE SCALE GENOMIC DNA]</scope>
    <source>
        <strain evidence="4">yFS275 / FY16936</strain>
    </source>
</reference>
<dbReference type="PANTHER" id="PTHR28019:SF2">
    <property type="entry name" value="CELL MEMBRANE PROTEIN YLR413W-RELATED"/>
    <property type="match status" value="1"/>
</dbReference>
<dbReference type="Proteomes" id="UP000001744">
    <property type="component" value="Unassembled WGS sequence"/>
</dbReference>
<dbReference type="EMBL" id="KE651168">
    <property type="protein sequence ID" value="EEB09416.1"/>
    <property type="molecule type" value="Genomic_DNA"/>
</dbReference>
<dbReference type="InterPro" id="IPR009571">
    <property type="entry name" value="SUR7/Rim9-like_fungi"/>
</dbReference>
<evidence type="ECO:0000313" key="3">
    <source>
        <dbReference type="JaponicusDB" id="SJAG_04620"/>
    </source>
</evidence>
<evidence type="ECO:0000313" key="2">
    <source>
        <dbReference type="EMBL" id="EEB09416.1"/>
    </source>
</evidence>
<dbReference type="InterPro" id="IPR052413">
    <property type="entry name" value="SUR7_domain"/>
</dbReference>
<dbReference type="OrthoDB" id="4480814at2759"/>
<dbReference type="GeneID" id="7049775"/>
<dbReference type="GO" id="GO:0051285">
    <property type="term" value="C:cell cortex of cell tip"/>
    <property type="evidence" value="ECO:0007669"/>
    <property type="project" value="EnsemblFungi"/>
</dbReference>
<keyword evidence="1" id="KW-0472">Membrane</keyword>
<feature type="transmembrane region" description="Helical" evidence="1">
    <location>
        <begin position="164"/>
        <end position="187"/>
    </location>
</feature>
<dbReference type="RefSeq" id="XP_002175709.1">
    <property type="nucleotide sequence ID" value="XM_002175673.1"/>
</dbReference>
<keyword evidence="1" id="KW-1133">Transmembrane helix</keyword>
<gene>
    <name evidence="3" type="primary">pun1</name>
    <name evidence="2" type="ORF">SJAG_04620</name>
</gene>
<name>B6K7B2_SCHJY</name>
<dbReference type="JaponicusDB" id="SJAG_04620">
    <property type="gene designation" value="pun1"/>
</dbReference>
<keyword evidence="4" id="KW-1185">Reference proteome</keyword>
<feature type="transmembrane region" description="Helical" evidence="1">
    <location>
        <begin position="6"/>
        <end position="27"/>
    </location>
</feature>
<proteinExistence type="predicted"/>
<keyword evidence="1" id="KW-0812">Transmembrane</keyword>
<dbReference type="VEuPathDB" id="FungiDB:SJAG_04620"/>
<accession>B6K7B2</accession>
<dbReference type="AlphaFoldDB" id="B6K7B2"/>
<dbReference type="PANTHER" id="PTHR28019">
    <property type="entry name" value="CELL MEMBRANE PROTEIN YLR413W-RELATED"/>
    <property type="match status" value="1"/>
</dbReference>
<dbReference type="Pfam" id="PF06687">
    <property type="entry name" value="SUR7"/>
    <property type="match status" value="1"/>
</dbReference>
<dbReference type="GO" id="GO:0005886">
    <property type="term" value="C:plasma membrane"/>
    <property type="evidence" value="ECO:0007669"/>
    <property type="project" value="InterPro"/>
</dbReference>
<feature type="transmembrane region" description="Helical" evidence="1">
    <location>
        <begin position="208"/>
        <end position="228"/>
    </location>
</feature>
<evidence type="ECO:0000313" key="4">
    <source>
        <dbReference type="Proteomes" id="UP000001744"/>
    </source>
</evidence>
<evidence type="ECO:0000256" key="1">
    <source>
        <dbReference type="SAM" id="Phobius"/>
    </source>
</evidence>